<keyword evidence="2" id="KW-0812">Transmembrane</keyword>
<evidence type="ECO:0000313" key="3">
    <source>
        <dbReference type="EMBL" id="GLJ68436.1"/>
    </source>
</evidence>
<keyword evidence="2" id="KW-0472">Membrane</keyword>
<comment type="caution">
    <text evidence="3">The sequence shown here is derived from an EMBL/GenBank/DDBJ whole genome shotgun (WGS) entry which is preliminary data.</text>
</comment>
<feature type="compositionally biased region" description="Gly residues" evidence="1">
    <location>
        <begin position="194"/>
        <end position="203"/>
    </location>
</feature>
<proteinExistence type="predicted"/>
<feature type="transmembrane region" description="Helical" evidence="2">
    <location>
        <begin position="232"/>
        <end position="249"/>
    </location>
</feature>
<keyword evidence="4" id="KW-1185">Reference proteome</keyword>
<dbReference type="Proteomes" id="UP001142292">
    <property type="component" value="Unassembled WGS sequence"/>
</dbReference>
<dbReference type="CDD" id="cd07823">
    <property type="entry name" value="SRPBCC_5"/>
    <property type="match status" value="1"/>
</dbReference>
<keyword evidence="2" id="KW-1133">Transmembrane helix</keyword>
<evidence type="ECO:0008006" key="5">
    <source>
        <dbReference type="Google" id="ProtNLM"/>
    </source>
</evidence>
<dbReference type="InterPro" id="IPR010419">
    <property type="entry name" value="CO_DH_gsu"/>
</dbReference>
<accession>A0ABQ5SX59</accession>
<sequence length="251" mass="24908">MDLTHQFTVPTSVEETWDSFLDIGSLAECFPGAQVTSVEGDTFTGTVKVKLGPIAMVYAGSGTFVEKDEAARRLVVEAKGRDKRGNGTAGANATLTMAPEGDGTKVEIVTDLAVTGKPAQFGRGVMQDVSDKLLGQFVACLEQKSAPAPAAPAVEPDVAPPGADAEEVSTSSTSGGGSSADGDGVGLDAPPPSGSGGSTAGVAGGSTAGGTDAIDLGATVVPVLIKNYGKKIAVGAAVVAAAVIVYKLLRG</sequence>
<dbReference type="Gene3D" id="3.30.530.20">
    <property type="match status" value="1"/>
</dbReference>
<dbReference type="InterPro" id="IPR023393">
    <property type="entry name" value="START-like_dom_sf"/>
</dbReference>
<evidence type="ECO:0000256" key="1">
    <source>
        <dbReference type="SAM" id="MobiDB-lite"/>
    </source>
</evidence>
<dbReference type="RefSeq" id="WP_189118724.1">
    <property type="nucleotide sequence ID" value="NZ_BMRK01000008.1"/>
</dbReference>
<dbReference type="Pfam" id="PF06240">
    <property type="entry name" value="COXG"/>
    <property type="match status" value="1"/>
</dbReference>
<dbReference type="PANTHER" id="PTHR38588">
    <property type="entry name" value="BLL0334 PROTEIN"/>
    <property type="match status" value="1"/>
</dbReference>
<evidence type="ECO:0000313" key="4">
    <source>
        <dbReference type="Proteomes" id="UP001142292"/>
    </source>
</evidence>
<name>A0ABQ5SX59_9ACTN</name>
<dbReference type="PANTHER" id="PTHR38588:SF1">
    <property type="entry name" value="BLL0334 PROTEIN"/>
    <property type="match status" value="1"/>
</dbReference>
<dbReference type="EMBL" id="BSEL01000005">
    <property type="protein sequence ID" value="GLJ68436.1"/>
    <property type="molecule type" value="Genomic_DNA"/>
</dbReference>
<evidence type="ECO:0000256" key="2">
    <source>
        <dbReference type="SAM" id="Phobius"/>
    </source>
</evidence>
<feature type="region of interest" description="Disordered" evidence="1">
    <location>
        <begin position="148"/>
        <end position="203"/>
    </location>
</feature>
<feature type="compositionally biased region" description="Low complexity" evidence="1">
    <location>
        <begin position="148"/>
        <end position="173"/>
    </location>
</feature>
<organism evidence="3 4">
    <name type="scientific">Nocardioides luteus</name>
    <dbReference type="NCBI Taxonomy" id="1844"/>
    <lineage>
        <taxon>Bacteria</taxon>
        <taxon>Bacillati</taxon>
        <taxon>Actinomycetota</taxon>
        <taxon>Actinomycetes</taxon>
        <taxon>Propionibacteriales</taxon>
        <taxon>Nocardioidaceae</taxon>
        <taxon>Nocardioides</taxon>
    </lineage>
</organism>
<protein>
    <recommendedName>
        <fullName evidence="5">Carbon monoxide dehydrogenase</fullName>
    </recommendedName>
</protein>
<reference evidence="3" key="1">
    <citation type="journal article" date="2014" name="Int. J. Syst. Evol. Microbiol.">
        <title>Complete genome of a new Firmicutes species belonging to the dominant human colonic microbiota ('Ruminococcus bicirculans') reveals two chromosomes and a selective capacity to utilize plant glucans.</title>
        <authorList>
            <consortium name="NISC Comparative Sequencing Program"/>
            <person name="Wegmann U."/>
            <person name="Louis P."/>
            <person name="Goesmann A."/>
            <person name="Henrissat B."/>
            <person name="Duncan S.H."/>
            <person name="Flint H.J."/>
        </authorList>
    </citation>
    <scope>NUCLEOTIDE SEQUENCE</scope>
    <source>
        <strain evidence="3">VKM Ac-1246</strain>
    </source>
</reference>
<reference evidence="3" key="2">
    <citation type="submission" date="2023-01" db="EMBL/GenBank/DDBJ databases">
        <authorList>
            <person name="Sun Q."/>
            <person name="Evtushenko L."/>
        </authorList>
    </citation>
    <scope>NUCLEOTIDE SEQUENCE</scope>
    <source>
        <strain evidence="3">VKM Ac-1246</strain>
    </source>
</reference>
<dbReference type="SUPFAM" id="SSF55961">
    <property type="entry name" value="Bet v1-like"/>
    <property type="match status" value="1"/>
</dbReference>
<feature type="compositionally biased region" description="Gly residues" evidence="1">
    <location>
        <begin position="174"/>
        <end position="185"/>
    </location>
</feature>
<gene>
    <name evidence="3" type="ORF">GCM10017579_24720</name>
</gene>